<proteinExistence type="predicted"/>
<evidence type="ECO:0000313" key="2">
    <source>
        <dbReference type="Proteomes" id="UP000190897"/>
    </source>
</evidence>
<sequence>MFLLIIIFILNYQYSCCPKMPGLFLRNVILGYISKDPLSHLYLTY</sequence>
<reference evidence="2" key="1">
    <citation type="submission" date="2017-02" db="EMBL/GenBank/DDBJ databases">
        <authorList>
            <person name="Varghese N."/>
            <person name="Submissions S."/>
        </authorList>
    </citation>
    <scope>NUCLEOTIDE SEQUENCE [LARGE SCALE GENOMIC DNA]</scope>
    <source>
        <strain evidence="2">DSM 22270</strain>
    </source>
</reference>
<name>A0A1T5H361_9BACT</name>
<dbReference type="EMBL" id="FUZA01000008">
    <property type="protein sequence ID" value="SKC15029.1"/>
    <property type="molecule type" value="Genomic_DNA"/>
</dbReference>
<gene>
    <name evidence="1" type="ORF">SAMN05660293_04775</name>
</gene>
<organism evidence="1 2">
    <name type="scientific">Dyadobacter psychrophilus</name>
    <dbReference type="NCBI Taxonomy" id="651661"/>
    <lineage>
        <taxon>Bacteria</taxon>
        <taxon>Pseudomonadati</taxon>
        <taxon>Bacteroidota</taxon>
        <taxon>Cytophagia</taxon>
        <taxon>Cytophagales</taxon>
        <taxon>Spirosomataceae</taxon>
        <taxon>Dyadobacter</taxon>
    </lineage>
</organism>
<dbReference type="Proteomes" id="UP000190897">
    <property type="component" value="Unassembled WGS sequence"/>
</dbReference>
<evidence type="ECO:0000313" key="1">
    <source>
        <dbReference type="EMBL" id="SKC15029.1"/>
    </source>
</evidence>
<dbReference type="STRING" id="651661.SAMN05660293_04775"/>
<accession>A0A1T5H361</accession>
<keyword evidence="2" id="KW-1185">Reference proteome</keyword>
<protein>
    <submittedName>
        <fullName evidence="1">Uncharacterized protein</fullName>
    </submittedName>
</protein>
<dbReference type="AlphaFoldDB" id="A0A1T5H361"/>